<keyword evidence="2" id="KW-0378">Hydrolase</keyword>
<gene>
    <name evidence="2" type="ORF">GIS00_26405</name>
</gene>
<name>A0A7K1FVT6_9ACTN</name>
<dbReference type="EMBL" id="WLYK01000020">
    <property type="protein sequence ID" value="MTD17469.1"/>
    <property type="molecule type" value="Genomic_DNA"/>
</dbReference>
<dbReference type="GO" id="GO:0016787">
    <property type="term" value="F:hydrolase activity"/>
    <property type="evidence" value="ECO:0007669"/>
    <property type="project" value="UniProtKB-KW"/>
</dbReference>
<evidence type="ECO:0000313" key="2">
    <source>
        <dbReference type="EMBL" id="MTD17469.1"/>
    </source>
</evidence>
<evidence type="ECO:0000259" key="1">
    <source>
        <dbReference type="Pfam" id="PF00144"/>
    </source>
</evidence>
<dbReference type="Pfam" id="PF00144">
    <property type="entry name" value="Beta-lactamase"/>
    <property type="match status" value="1"/>
</dbReference>
<reference evidence="2 3" key="1">
    <citation type="submission" date="2019-11" db="EMBL/GenBank/DDBJ databases">
        <authorList>
            <person name="Jiang L.-Q."/>
        </authorList>
    </citation>
    <scope>NUCLEOTIDE SEQUENCE [LARGE SCALE GENOMIC DNA]</scope>
    <source>
        <strain evidence="2 3">YIM 132087</strain>
    </source>
</reference>
<dbReference type="PANTHER" id="PTHR43283:SF15">
    <property type="entry name" value="CONSERVED PROTEIN"/>
    <property type="match status" value="1"/>
</dbReference>
<evidence type="ECO:0000313" key="3">
    <source>
        <dbReference type="Proteomes" id="UP000460221"/>
    </source>
</evidence>
<accession>A0A7K1FVT6</accession>
<dbReference type="PANTHER" id="PTHR43283">
    <property type="entry name" value="BETA-LACTAMASE-RELATED"/>
    <property type="match status" value="1"/>
</dbReference>
<dbReference type="Gene3D" id="3.40.710.10">
    <property type="entry name" value="DD-peptidase/beta-lactamase superfamily"/>
    <property type="match status" value="1"/>
</dbReference>
<dbReference type="AlphaFoldDB" id="A0A7K1FVT6"/>
<feature type="domain" description="Beta-lactamase-related" evidence="1">
    <location>
        <begin position="34"/>
        <end position="256"/>
    </location>
</feature>
<protein>
    <submittedName>
        <fullName evidence="2">Serine hydrolase</fullName>
    </submittedName>
</protein>
<sequence>MDLRAEIARWPVGSAAVAVLGVDGVLDRAATGADGQVYPWASVTKILTALTVLDACADGTVELDSPAGPVGSTVRHLLGHASGLPFDGPEPAAAPGSRRIYSNTGYEVLADHLADAAGGPFRDELTGRVLDRLGMTGTVLDGSPARDGAGPLEDLVVLAWELLAPRVLGPEIVGPATTLVFPGLSGVLPGFGRQVHNDWGLGCEIRADKSPHWTSPDNSPRTFGHFGQSGSFVWVDPDARLACIGLCDTPFGPWAAQAWPELSTAVLRAFS</sequence>
<keyword evidence="3" id="KW-1185">Reference proteome</keyword>
<comment type="caution">
    <text evidence="2">The sequence shown here is derived from an EMBL/GenBank/DDBJ whole genome shotgun (WGS) entry which is preliminary data.</text>
</comment>
<organism evidence="2 3">
    <name type="scientific">Nakamurella alba</name>
    <dbReference type="NCBI Taxonomy" id="2665158"/>
    <lineage>
        <taxon>Bacteria</taxon>
        <taxon>Bacillati</taxon>
        <taxon>Actinomycetota</taxon>
        <taxon>Actinomycetes</taxon>
        <taxon>Nakamurellales</taxon>
        <taxon>Nakamurellaceae</taxon>
        <taxon>Nakamurella</taxon>
    </lineage>
</organism>
<dbReference type="SUPFAM" id="SSF56601">
    <property type="entry name" value="beta-lactamase/transpeptidase-like"/>
    <property type="match status" value="1"/>
</dbReference>
<proteinExistence type="predicted"/>
<dbReference type="InterPro" id="IPR012338">
    <property type="entry name" value="Beta-lactam/transpept-like"/>
</dbReference>
<dbReference type="InterPro" id="IPR050789">
    <property type="entry name" value="Diverse_Enzym_Activities"/>
</dbReference>
<dbReference type="InterPro" id="IPR001466">
    <property type="entry name" value="Beta-lactam-related"/>
</dbReference>
<dbReference type="Proteomes" id="UP000460221">
    <property type="component" value="Unassembled WGS sequence"/>
</dbReference>